<gene>
    <name evidence="4" type="ORF">H8S62_07745</name>
</gene>
<accession>A0A8J6JMI0</accession>
<proteinExistence type="predicted"/>
<evidence type="ECO:0000313" key="5">
    <source>
        <dbReference type="Proteomes" id="UP000607645"/>
    </source>
</evidence>
<evidence type="ECO:0000259" key="3">
    <source>
        <dbReference type="PROSITE" id="PS51186"/>
    </source>
</evidence>
<dbReference type="InterPro" id="IPR050680">
    <property type="entry name" value="YpeA/RimI_acetyltransf"/>
</dbReference>
<name>A0A8J6JMI0_9FIRM</name>
<evidence type="ECO:0000256" key="1">
    <source>
        <dbReference type="ARBA" id="ARBA00022679"/>
    </source>
</evidence>
<evidence type="ECO:0000313" key="4">
    <source>
        <dbReference type="EMBL" id="MBC5736905.1"/>
    </source>
</evidence>
<protein>
    <submittedName>
        <fullName evidence="4">GNAT family N-acetyltransferase</fullName>
    </submittedName>
</protein>
<dbReference type="GO" id="GO:0016747">
    <property type="term" value="F:acyltransferase activity, transferring groups other than amino-acyl groups"/>
    <property type="evidence" value="ECO:0007669"/>
    <property type="project" value="InterPro"/>
</dbReference>
<dbReference type="RefSeq" id="WP_155147735.1">
    <property type="nucleotide sequence ID" value="NZ_JACOPQ010000005.1"/>
</dbReference>
<dbReference type="PANTHER" id="PTHR43420">
    <property type="entry name" value="ACETYLTRANSFERASE"/>
    <property type="match status" value="1"/>
</dbReference>
<dbReference type="CDD" id="cd04301">
    <property type="entry name" value="NAT_SF"/>
    <property type="match status" value="1"/>
</dbReference>
<dbReference type="PROSITE" id="PS51186">
    <property type="entry name" value="GNAT"/>
    <property type="match status" value="1"/>
</dbReference>
<keyword evidence="5" id="KW-1185">Reference proteome</keyword>
<sequence>MITLQAVNVENFDEIISLSVSDEQREFVACNAESIAQAYVQEECIPLAIYDGPHPVGFVMYCVDRDDGAWWLYRLMVDRAHQGRGCGRAALEQVLTRMKADPARHHIYLGVEPENPAVSLYRSLGFRFDGRVYGREHIMVLDY</sequence>
<reference evidence="4" key="1">
    <citation type="submission" date="2020-08" db="EMBL/GenBank/DDBJ databases">
        <title>Genome public.</title>
        <authorList>
            <person name="Liu C."/>
            <person name="Sun Q."/>
        </authorList>
    </citation>
    <scope>NUCLEOTIDE SEQUENCE</scope>
    <source>
        <strain evidence="4">NSJ-52</strain>
    </source>
</reference>
<organism evidence="4 5">
    <name type="scientific">Lawsonibacter faecis</name>
    <dbReference type="NCBI Taxonomy" id="2763052"/>
    <lineage>
        <taxon>Bacteria</taxon>
        <taxon>Bacillati</taxon>
        <taxon>Bacillota</taxon>
        <taxon>Clostridia</taxon>
        <taxon>Eubacteriales</taxon>
        <taxon>Oscillospiraceae</taxon>
        <taxon>Lawsonibacter</taxon>
    </lineage>
</organism>
<dbReference type="EMBL" id="JACOPQ010000005">
    <property type="protein sequence ID" value="MBC5736905.1"/>
    <property type="molecule type" value="Genomic_DNA"/>
</dbReference>
<comment type="caution">
    <text evidence="4">The sequence shown here is derived from an EMBL/GenBank/DDBJ whole genome shotgun (WGS) entry which is preliminary data.</text>
</comment>
<keyword evidence="1" id="KW-0808">Transferase</keyword>
<dbReference type="SUPFAM" id="SSF55729">
    <property type="entry name" value="Acyl-CoA N-acyltransferases (Nat)"/>
    <property type="match status" value="1"/>
</dbReference>
<dbReference type="Gene3D" id="3.40.630.30">
    <property type="match status" value="1"/>
</dbReference>
<dbReference type="AlphaFoldDB" id="A0A8J6JMI0"/>
<dbReference type="Proteomes" id="UP000607645">
    <property type="component" value="Unassembled WGS sequence"/>
</dbReference>
<keyword evidence="2" id="KW-0012">Acyltransferase</keyword>
<dbReference type="PANTHER" id="PTHR43420:SF47">
    <property type="entry name" value="N-ACETYLTRANSFERASE DOMAIN-CONTAINING PROTEIN"/>
    <property type="match status" value="1"/>
</dbReference>
<feature type="domain" description="N-acetyltransferase" evidence="3">
    <location>
        <begin position="2"/>
        <end position="143"/>
    </location>
</feature>
<evidence type="ECO:0000256" key="2">
    <source>
        <dbReference type="ARBA" id="ARBA00023315"/>
    </source>
</evidence>
<dbReference type="Pfam" id="PF00583">
    <property type="entry name" value="Acetyltransf_1"/>
    <property type="match status" value="1"/>
</dbReference>
<dbReference type="InterPro" id="IPR000182">
    <property type="entry name" value="GNAT_dom"/>
</dbReference>
<dbReference type="InterPro" id="IPR016181">
    <property type="entry name" value="Acyl_CoA_acyltransferase"/>
</dbReference>